<dbReference type="Gene3D" id="3.10.100.10">
    <property type="entry name" value="Mannose-Binding Protein A, subunit A"/>
    <property type="match status" value="2"/>
</dbReference>
<dbReference type="AlphaFoldDB" id="A0A814FPI6"/>
<feature type="domain" description="C-type lectin" evidence="2">
    <location>
        <begin position="299"/>
        <end position="445"/>
    </location>
</feature>
<dbReference type="InterPro" id="IPR016187">
    <property type="entry name" value="CTDL_fold"/>
</dbReference>
<reference evidence="3" key="1">
    <citation type="submission" date="2021-02" db="EMBL/GenBank/DDBJ databases">
        <authorList>
            <person name="Nowell W R."/>
        </authorList>
    </citation>
    <scope>NUCLEOTIDE SEQUENCE</scope>
</reference>
<evidence type="ECO:0000256" key="1">
    <source>
        <dbReference type="SAM" id="SignalP"/>
    </source>
</evidence>
<gene>
    <name evidence="3" type="ORF">JXQ802_LOCUS13278</name>
</gene>
<keyword evidence="4" id="KW-1185">Reference proteome</keyword>
<dbReference type="SMART" id="SM00034">
    <property type="entry name" value="CLECT"/>
    <property type="match status" value="1"/>
</dbReference>
<dbReference type="EMBL" id="CAJNOL010000283">
    <property type="protein sequence ID" value="CAF0982962.1"/>
    <property type="molecule type" value="Genomic_DNA"/>
</dbReference>
<dbReference type="Proteomes" id="UP000663870">
    <property type="component" value="Unassembled WGS sequence"/>
</dbReference>
<protein>
    <recommendedName>
        <fullName evidence="2">C-type lectin domain-containing protein</fullName>
    </recommendedName>
</protein>
<dbReference type="InterPro" id="IPR016186">
    <property type="entry name" value="C-type_lectin-like/link_sf"/>
</dbReference>
<dbReference type="PROSITE" id="PS50041">
    <property type="entry name" value="C_TYPE_LECTIN_2"/>
    <property type="match status" value="1"/>
</dbReference>
<evidence type="ECO:0000313" key="4">
    <source>
        <dbReference type="Proteomes" id="UP000663870"/>
    </source>
</evidence>
<evidence type="ECO:0000313" key="3">
    <source>
        <dbReference type="EMBL" id="CAF0982962.1"/>
    </source>
</evidence>
<evidence type="ECO:0000259" key="2">
    <source>
        <dbReference type="PROSITE" id="PS50041"/>
    </source>
</evidence>
<comment type="caution">
    <text evidence="3">The sequence shown here is derived from an EMBL/GenBank/DDBJ whole genome shotgun (WGS) entry which is preliminary data.</text>
</comment>
<dbReference type="CDD" id="cd00037">
    <property type="entry name" value="CLECT"/>
    <property type="match status" value="1"/>
</dbReference>
<dbReference type="InterPro" id="IPR001304">
    <property type="entry name" value="C-type_lectin-like"/>
</dbReference>
<feature type="signal peptide" evidence="1">
    <location>
        <begin position="1"/>
        <end position="18"/>
    </location>
</feature>
<name>A0A814FPI6_9BILA</name>
<organism evidence="3 4">
    <name type="scientific">Rotaria sordida</name>
    <dbReference type="NCBI Taxonomy" id="392033"/>
    <lineage>
        <taxon>Eukaryota</taxon>
        <taxon>Metazoa</taxon>
        <taxon>Spiralia</taxon>
        <taxon>Gnathifera</taxon>
        <taxon>Rotifera</taxon>
        <taxon>Eurotatoria</taxon>
        <taxon>Bdelloidea</taxon>
        <taxon>Philodinida</taxon>
        <taxon>Philodinidae</taxon>
        <taxon>Rotaria</taxon>
    </lineage>
</organism>
<feature type="chain" id="PRO_5032368778" description="C-type lectin domain-containing protein" evidence="1">
    <location>
        <begin position="19"/>
        <end position="991"/>
    </location>
</feature>
<proteinExistence type="predicted"/>
<sequence length="991" mass="116537">MRIIFLVFIIFCPLLINSENILSYTDIIKNYCTPPFYYYKSWCYYIFPNITLDWLSAYRLCHSIDKHTYLAYILGDDEMIDPLRDILINREKSKNIKSIWTNTTWGQQRRTILSRFSKRTCRKIELKSNTKFGQIDMFRMPFTNCREKHTVMCRKELPINISCRRPWALIYGICYYFDEQKRITKTEEEERNILQCQAWEGKLFSSSKQEKTILIPFLSYSLYGLQSSRILTENFGGISYTFENIIQDNCSLISGDVHLSTTLTQLKNQNYTKNCSSYNSYTLCRQIQNTTCQPPWFYDDGFCLYFSSQKLFDMSAGSIECSQNGGHLLYVNNEEELFRLTHNLIHLTPFFKHLSLAGVWLALSYRAFSSANGHTENNFDWRWDLSIESYLDEQWKLYEWRKFFQHRLSPYVVTAGDCAALILDSKIREPIERTSCHNQRTVICRKPLNNETKSFHKKKNYEKILRLKNSTHIVEHHAKSNNISSSTLIIIQHVFELFNITTYRLIVYFNGSSTLTTNLIFICKSKGIIFEKLILSNELLSIMKFDIAINSIENEYQLLFNYLQTSNCTNTTKYQCIYLSCIENDPWYYTLPQIQLRLNMIRNQSSTNDRCLMKYNNSNFHAQICSVLIEQFHITEEILLSTPITSLTTNECINFGGQCIPDSLIMSSSMQFTDSNLTCPTGFICWLQGESCGINSYCIDRIRFPCLLNSRLTNVTCSNSHHDCCTSSLLLSSIDSSLFISTISNNQSWNILLPIYYFSFHGTSKWDKFFFNSWLNMGSDISYDFVNDEFLFSCTAIFIESTLLLTHESCLPTRLTTNDKRSILFSLIKKLDNDEYDKIALHIDTYQIYSPFQLIRLAYQHDFLVNKTYKKLNNLKLNKEKINELYCVLVLNQYDIRKIRLINDFERQFIFYDNISLFSFINSNDNNNNDDDDDDDEWSFAPIVCILNDKFKDWTIVGISGQQLKHQCKIINQIKYCQMTFVYSSTWIYYE</sequence>
<dbReference type="SUPFAM" id="SSF56436">
    <property type="entry name" value="C-type lectin-like"/>
    <property type="match status" value="2"/>
</dbReference>
<accession>A0A814FPI6</accession>
<keyword evidence="1" id="KW-0732">Signal</keyword>